<keyword evidence="2" id="KW-1185">Reference proteome</keyword>
<reference evidence="2" key="1">
    <citation type="submission" date="2013-02" db="EMBL/GenBank/DDBJ databases">
        <authorList>
            <person name="Hughes D."/>
        </authorList>
    </citation>
    <scope>NUCLEOTIDE SEQUENCE</scope>
    <source>
        <strain>Durham</strain>
        <strain evidence="2">NC isolate 2 -- Noor lab</strain>
    </source>
</reference>
<organism evidence="1 2">
    <name type="scientific">Megaselia scalaris</name>
    <name type="common">Humpbacked fly</name>
    <name type="synonym">Phora scalaris</name>
    <dbReference type="NCBI Taxonomy" id="36166"/>
    <lineage>
        <taxon>Eukaryota</taxon>
        <taxon>Metazoa</taxon>
        <taxon>Ecdysozoa</taxon>
        <taxon>Arthropoda</taxon>
        <taxon>Hexapoda</taxon>
        <taxon>Insecta</taxon>
        <taxon>Pterygota</taxon>
        <taxon>Neoptera</taxon>
        <taxon>Endopterygota</taxon>
        <taxon>Diptera</taxon>
        <taxon>Brachycera</taxon>
        <taxon>Muscomorpha</taxon>
        <taxon>Platypezoidea</taxon>
        <taxon>Phoridae</taxon>
        <taxon>Megaseliini</taxon>
        <taxon>Megaselia</taxon>
    </lineage>
</organism>
<dbReference type="EMBL" id="CAQQ02175984">
    <property type="status" value="NOT_ANNOTATED_CDS"/>
    <property type="molecule type" value="Genomic_DNA"/>
</dbReference>
<sequence length="68" mass="7682">MQQFQYLPGNDHESIQLSDIENKSSQILGYADDIDVIGRTKLDVDSIFLEIEKVASFYGLMINGNNTK</sequence>
<evidence type="ECO:0000313" key="2">
    <source>
        <dbReference type="Proteomes" id="UP000015102"/>
    </source>
</evidence>
<reference evidence="1" key="2">
    <citation type="submission" date="2015-06" db="UniProtKB">
        <authorList>
            <consortium name="EnsemblMetazoa"/>
        </authorList>
    </citation>
    <scope>IDENTIFICATION</scope>
</reference>
<protein>
    <recommendedName>
        <fullName evidence="3">Reverse transcriptase domain-containing protein</fullName>
    </recommendedName>
</protein>
<evidence type="ECO:0000313" key="1">
    <source>
        <dbReference type="EnsemblMetazoa" id="MESCA001150-PA"/>
    </source>
</evidence>
<evidence type="ECO:0008006" key="3">
    <source>
        <dbReference type="Google" id="ProtNLM"/>
    </source>
</evidence>
<dbReference type="Proteomes" id="UP000015102">
    <property type="component" value="Unassembled WGS sequence"/>
</dbReference>
<proteinExistence type="predicted"/>
<dbReference type="HOGENOM" id="CLU_197019_0_0_1"/>
<dbReference type="AlphaFoldDB" id="T1GCX7"/>
<name>T1GCX7_MEGSC</name>
<accession>T1GCX7</accession>
<dbReference type="EnsemblMetazoa" id="MESCA001150-RA">
    <property type="protein sequence ID" value="MESCA001150-PA"/>
    <property type="gene ID" value="MESCA001150"/>
</dbReference>